<keyword evidence="3" id="KW-1185">Reference proteome</keyword>
<name>A0AAE0KW83_9CHLO</name>
<evidence type="ECO:0000313" key="3">
    <source>
        <dbReference type="Proteomes" id="UP001190700"/>
    </source>
</evidence>
<gene>
    <name evidence="2" type="ORF">CYMTET_28134</name>
</gene>
<organism evidence="2 3">
    <name type="scientific">Cymbomonas tetramitiformis</name>
    <dbReference type="NCBI Taxonomy" id="36881"/>
    <lineage>
        <taxon>Eukaryota</taxon>
        <taxon>Viridiplantae</taxon>
        <taxon>Chlorophyta</taxon>
        <taxon>Pyramimonadophyceae</taxon>
        <taxon>Pyramimonadales</taxon>
        <taxon>Pyramimonadaceae</taxon>
        <taxon>Cymbomonas</taxon>
    </lineage>
</organism>
<proteinExistence type="predicted"/>
<dbReference type="EMBL" id="LGRX02015782">
    <property type="protein sequence ID" value="KAK3263041.1"/>
    <property type="molecule type" value="Genomic_DNA"/>
</dbReference>
<dbReference type="Proteomes" id="UP001190700">
    <property type="component" value="Unassembled WGS sequence"/>
</dbReference>
<evidence type="ECO:0000313" key="2">
    <source>
        <dbReference type="EMBL" id="KAK3263041.1"/>
    </source>
</evidence>
<evidence type="ECO:0000256" key="1">
    <source>
        <dbReference type="SAM" id="MobiDB-lite"/>
    </source>
</evidence>
<comment type="caution">
    <text evidence="2">The sequence shown here is derived from an EMBL/GenBank/DDBJ whole genome shotgun (WGS) entry which is preliminary data.</text>
</comment>
<feature type="region of interest" description="Disordered" evidence="1">
    <location>
        <begin position="166"/>
        <end position="187"/>
    </location>
</feature>
<protein>
    <submittedName>
        <fullName evidence="2">Uncharacterized protein</fullName>
    </submittedName>
</protein>
<dbReference type="AlphaFoldDB" id="A0AAE0KW83"/>
<reference evidence="2 3" key="1">
    <citation type="journal article" date="2015" name="Genome Biol. Evol.">
        <title>Comparative Genomics of a Bacterivorous Green Alga Reveals Evolutionary Causalities and Consequences of Phago-Mixotrophic Mode of Nutrition.</title>
        <authorList>
            <person name="Burns J.A."/>
            <person name="Paasch A."/>
            <person name="Narechania A."/>
            <person name="Kim E."/>
        </authorList>
    </citation>
    <scope>NUCLEOTIDE SEQUENCE [LARGE SCALE GENOMIC DNA]</scope>
    <source>
        <strain evidence="2 3">PLY_AMNH</strain>
    </source>
</reference>
<sequence>MVCVGLTCALQRPTRPQAFKQRDLAVHRIQANPSSSLHKICTQNERIQTRKQRTKVITRCSESDESIGESDESVGESLAKQATKQAELLTEREMFARAEEAAEYAQQQRMYADKLDIEYEETKGFAQQETDIERIRLGERAAAVAKLDAEDRRKWSVEVRETAKALKKKAEDAKKSREWRENNKAEQ</sequence>
<accession>A0AAE0KW83</accession>